<feature type="domain" description="ABC transporter" evidence="5">
    <location>
        <begin position="2"/>
        <end position="219"/>
    </location>
</feature>
<dbReference type="Proteomes" id="UP000517765">
    <property type="component" value="Unassembled WGS sequence"/>
</dbReference>
<evidence type="ECO:0000313" key="7">
    <source>
        <dbReference type="EMBL" id="MQS04395.1"/>
    </source>
</evidence>
<reference evidence="6" key="3">
    <citation type="journal article" name="Syst. Appl. Microbiol.">
        <title>Streptomyces alkaliterrae sp. nov., isolated from an alkaline soil, and emended descriptions of Streptomyces alkaliphilus, Streptomyces calidiresistens and Streptomyces durbertensis.</title>
        <authorList>
            <person name="Swiecimska M."/>
            <person name="Golinska P."/>
            <person name="Nouioui I."/>
            <person name="Wypij M."/>
            <person name="Rai M."/>
            <person name="Sangal V."/>
            <person name="Goodfellow M."/>
        </authorList>
    </citation>
    <scope>NUCLEOTIDE SEQUENCE</scope>
    <source>
        <strain evidence="6">OF8</strain>
    </source>
</reference>
<comment type="similarity">
    <text evidence="1">Belongs to the ABC transporter superfamily.</text>
</comment>
<evidence type="ECO:0000313" key="9">
    <source>
        <dbReference type="Proteomes" id="UP000517765"/>
    </source>
</evidence>
<evidence type="ECO:0000313" key="8">
    <source>
        <dbReference type="Proteomes" id="UP000320857"/>
    </source>
</evidence>
<comment type="caution">
    <text evidence="7">The sequence shown here is derived from an EMBL/GenBank/DDBJ whole genome shotgun (WGS) entry which is preliminary data.</text>
</comment>
<proteinExistence type="inferred from homology"/>
<dbReference type="EMBL" id="VJYK02000282">
    <property type="protein sequence ID" value="MQS04395.1"/>
    <property type="molecule type" value="Genomic_DNA"/>
</dbReference>
<keyword evidence="8" id="KW-1185">Reference proteome</keyword>
<evidence type="ECO:0000256" key="2">
    <source>
        <dbReference type="ARBA" id="ARBA00022448"/>
    </source>
</evidence>
<dbReference type="PROSITE" id="PS00211">
    <property type="entry name" value="ABC_TRANSPORTER_1"/>
    <property type="match status" value="1"/>
</dbReference>
<keyword evidence="3" id="KW-0547">Nucleotide-binding</keyword>
<dbReference type="InterPro" id="IPR003593">
    <property type="entry name" value="AAA+_ATPase"/>
</dbReference>
<dbReference type="Gene3D" id="3.40.50.300">
    <property type="entry name" value="P-loop containing nucleotide triphosphate hydrolases"/>
    <property type="match status" value="1"/>
</dbReference>
<evidence type="ECO:0000313" key="6">
    <source>
        <dbReference type="EMBL" id="MBB1257906.1"/>
    </source>
</evidence>
<dbReference type="PANTHER" id="PTHR43335:SF2">
    <property type="entry name" value="ABC TRANSPORTER, ATP-BINDING PROTEIN"/>
    <property type="match status" value="1"/>
</dbReference>
<keyword evidence="4 7" id="KW-0067">ATP-binding</keyword>
<reference evidence="7 8" key="1">
    <citation type="submission" date="2019-10" db="EMBL/GenBank/DDBJ databases">
        <title>Streptomyces sp. nov., a novel actinobacterium isolated from alkaline environment.</title>
        <authorList>
            <person name="Golinska P."/>
        </authorList>
    </citation>
    <scope>NUCLEOTIDE SEQUENCE [LARGE SCALE GENOMIC DNA]</scope>
    <source>
        <strain evidence="7 8">OF1</strain>
    </source>
</reference>
<accession>A0A5P0YVS2</accession>
<protein>
    <submittedName>
        <fullName evidence="7">ATP-binding cassette domain-containing protein</fullName>
    </submittedName>
</protein>
<gene>
    <name evidence="7" type="ORF">FNX44_021485</name>
    <name evidence="6" type="ORF">H3147_03560</name>
</gene>
<evidence type="ECO:0000256" key="1">
    <source>
        <dbReference type="ARBA" id="ARBA00005417"/>
    </source>
</evidence>
<dbReference type="PANTHER" id="PTHR43335">
    <property type="entry name" value="ABC TRANSPORTER, ATP-BINDING PROTEIN"/>
    <property type="match status" value="1"/>
</dbReference>
<name>A0A5P0YVS2_9ACTN</name>
<sequence length="241" mass="25528">MVALDRVSLGFPAGVTALLGPNGAGKSTLLSLLSTARTPDEGSVTLLGEQGRGRARVRRLRERIGVLPQAFGYHPRFTVEEFVTYAAWLRNVPAGDRAGRVADALALVDMTAYRDRRMRELSGGMLRRVGIAQAVVNQPELVLLDEPTVGLDPAQRVGFRELIERLGERSAVVLSTHLAEDVAHVCDRVSVLLAGRVRFTGTVGELCALAGAGKVDGTGVEAGYLHLAGGAGDPEPGEVGR</sequence>
<evidence type="ECO:0000259" key="5">
    <source>
        <dbReference type="PROSITE" id="PS50893"/>
    </source>
</evidence>
<dbReference type="SUPFAM" id="SSF52540">
    <property type="entry name" value="P-loop containing nucleoside triphosphate hydrolases"/>
    <property type="match status" value="1"/>
</dbReference>
<evidence type="ECO:0000256" key="4">
    <source>
        <dbReference type="ARBA" id="ARBA00022840"/>
    </source>
</evidence>
<organism evidence="7 8">
    <name type="scientific">Streptomyces alkaliterrae</name>
    <dbReference type="NCBI Taxonomy" id="2213162"/>
    <lineage>
        <taxon>Bacteria</taxon>
        <taxon>Bacillati</taxon>
        <taxon>Actinomycetota</taxon>
        <taxon>Actinomycetes</taxon>
        <taxon>Kitasatosporales</taxon>
        <taxon>Streptomycetaceae</taxon>
        <taxon>Streptomyces</taxon>
    </lineage>
</organism>
<keyword evidence="2" id="KW-0813">Transport</keyword>
<evidence type="ECO:0000256" key="3">
    <source>
        <dbReference type="ARBA" id="ARBA00022741"/>
    </source>
</evidence>
<dbReference type="PROSITE" id="PS50893">
    <property type="entry name" value="ABC_TRANSPORTER_2"/>
    <property type="match status" value="1"/>
</dbReference>
<dbReference type="EMBL" id="JABJXA010000012">
    <property type="protein sequence ID" value="MBB1257906.1"/>
    <property type="molecule type" value="Genomic_DNA"/>
</dbReference>
<dbReference type="AlphaFoldDB" id="A0A5P0YVS2"/>
<dbReference type="SMART" id="SM00382">
    <property type="entry name" value="AAA"/>
    <property type="match status" value="1"/>
</dbReference>
<reference evidence="9" key="2">
    <citation type="submission" date="2020-05" db="EMBL/GenBank/DDBJ databases">
        <title>Classification of alakaliphilic streptomycetes isolated from an alkaline soil next to Lonar Crater, India and a proposal for the recognition of Streptomyces alkaliterrae sp. nov.</title>
        <authorList>
            <person name="Golinska P."/>
        </authorList>
    </citation>
    <scope>NUCLEOTIDE SEQUENCE [LARGE SCALE GENOMIC DNA]</scope>
    <source>
        <strain evidence="9">OF8</strain>
    </source>
</reference>
<dbReference type="InterPro" id="IPR027417">
    <property type="entry name" value="P-loop_NTPase"/>
</dbReference>
<dbReference type="GO" id="GO:0005524">
    <property type="term" value="F:ATP binding"/>
    <property type="evidence" value="ECO:0007669"/>
    <property type="project" value="UniProtKB-KW"/>
</dbReference>
<dbReference type="Pfam" id="PF00005">
    <property type="entry name" value="ABC_tran"/>
    <property type="match status" value="1"/>
</dbReference>
<dbReference type="InterPro" id="IPR003439">
    <property type="entry name" value="ABC_transporter-like_ATP-bd"/>
</dbReference>
<dbReference type="Proteomes" id="UP000320857">
    <property type="component" value="Unassembled WGS sequence"/>
</dbReference>
<dbReference type="InterPro" id="IPR017871">
    <property type="entry name" value="ABC_transporter-like_CS"/>
</dbReference>
<dbReference type="GO" id="GO:0016887">
    <property type="term" value="F:ATP hydrolysis activity"/>
    <property type="evidence" value="ECO:0007669"/>
    <property type="project" value="InterPro"/>
</dbReference>